<protein>
    <submittedName>
        <fullName evidence="2">Uncharacterized protein</fullName>
    </submittedName>
</protein>
<comment type="caution">
    <text evidence="2">The sequence shown here is derived from an EMBL/GenBank/DDBJ whole genome shotgun (WGS) entry which is preliminary data.</text>
</comment>
<proteinExistence type="predicted"/>
<sequence length="258" mass="28697">MHSISRPRKSKALSLARSSFALNPDFGYLNSQVPDENAFRYHLGAPAGEETQVELGLAHTTSPGDVQEYEAKPTIAVAHGRPIIIKNEDKENIALDLLSRPPSTKRARVESSVRVKTEEGTRLVPVAEPASAEPAGGDRLRISQLEKEVLLLRHEIAASHEARERDIEDLQREWRNMLTDCKYFQSRVKGFGIRLFRVEDRVDEIAAQVPGYHGSRSGIGSEYDPDTTFVEEDGSQPVEGLQEWSAGSYMDEGKEING</sequence>
<organism evidence="2 3">
    <name type="scientific">Mycena rosella</name>
    <name type="common">Pink bonnet</name>
    <name type="synonym">Agaricus rosellus</name>
    <dbReference type="NCBI Taxonomy" id="1033263"/>
    <lineage>
        <taxon>Eukaryota</taxon>
        <taxon>Fungi</taxon>
        <taxon>Dikarya</taxon>
        <taxon>Basidiomycota</taxon>
        <taxon>Agaricomycotina</taxon>
        <taxon>Agaricomycetes</taxon>
        <taxon>Agaricomycetidae</taxon>
        <taxon>Agaricales</taxon>
        <taxon>Marasmiineae</taxon>
        <taxon>Mycenaceae</taxon>
        <taxon>Mycena</taxon>
    </lineage>
</organism>
<feature type="region of interest" description="Disordered" evidence="1">
    <location>
        <begin position="216"/>
        <end position="258"/>
    </location>
</feature>
<evidence type="ECO:0000313" key="2">
    <source>
        <dbReference type="EMBL" id="KAJ7623990.1"/>
    </source>
</evidence>
<reference evidence="2" key="1">
    <citation type="submission" date="2023-03" db="EMBL/GenBank/DDBJ databases">
        <title>Massive genome expansion in bonnet fungi (Mycena s.s.) driven by repeated elements and novel gene families across ecological guilds.</title>
        <authorList>
            <consortium name="Lawrence Berkeley National Laboratory"/>
            <person name="Harder C.B."/>
            <person name="Miyauchi S."/>
            <person name="Viragh M."/>
            <person name="Kuo A."/>
            <person name="Thoen E."/>
            <person name="Andreopoulos B."/>
            <person name="Lu D."/>
            <person name="Skrede I."/>
            <person name="Drula E."/>
            <person name="Henrissat B."/>
            <person name="Morin E."/>
            <person name="Kohler A."/>
            <person name="Barry K."/>
            <person name="LaButti K."/>
            <person name="Morin E."/>
            <person name="Salamov A."/>
            <person name="Lipzen A."/>
            <person name="Mereny Z."/>
            <person name="Hegedus B."/>
            <person name="Baldrian P."/>
            <person name="Stursova M."/>
            <person name="Weitz H."/>
            <person name="Taylor A."/>
            <person name="Grigoriev I.V."/>
            <person name="Nagy L.G."/>
            <person name="Martin F."/>
            <person name="Kauserud H."/>
        </authorList>
    </citation>
    <scope>NUCLEOTIDE SEQUENCE</scope>
    <source>
        <strain evidence="2">CBHHK067</strain>
    </source>
</reference>
<feature type="compositionally biased region" description="Acidic residues" evidence="1">
    <location>
        <begin position="223"/>
        <end position="234"/>
    </location>
</feature>
<evidence type="ECO:0000313" key="3">
    <source>
        <dbReference type="Proteomes" id="UP001221757"/>
    </source>
</evidence>
<accession>A0AAD7BKP9</accession>
<dbReference type="EMBL" id="JARKIE010000629">
    <property type="protein sequence ID" value="KAJ7623990.1"/>
    <property type="molecule type" value="Genomic_DNA"/>
</dbReference>
<evidence type="ECO:0000256" key="1">
    <source>
        <dbReference type="SAM" id="MobiDB-lite"/>
    </source>
</evidence>
<dbReference type="Proteomes" id="UP001221757">
    <property type="component" value="Unassembled WGS sequence"/>
</dbReference>
<gene>
    <name evidence="2" type="ORF">B0H17DRAFT_1219041</name>
</gene>
<dbReference type="AlphaFoldDB" id="A0AAD7BKP9"/>
<name>A0AAD7BKP9_MYCRO</name>
<keyword evidence="3" id="KW-1185">Reference proteome</keyword>